<feature type="domain" description="O-methyltransferase C-terminal" evidence="5">
    <location>
        <begin position="234"/>
        <end position="378"/>
    </location>
</feature>
<dbReference type="SUPFAM" id="SSF53335">
    <property type="entry name" value="S-adenosyl-L-methionine-dependent methyltransferases"/>
    <property type="match status" value="1"/>
</dbReference>
<gene>
    <name evidence="7" type="ORF">KAF25_003677</name>
</gene>
<dbReference type="Proteomes" id="UP000782241">
    <property type="component" value="Unassembled WGS sequence"/>
</dbReference>
<dbReference type="InterPro" id="IPR016461">
    <property type="entry name" value="COMT-like"/>
</dbReference>
<sequence length="403" mass="45504">MVHPKAEKALVEAKKLVAQLESYEDDPASHQNVLKQAELVRSAIQTPMDQLTHMMEQFSLGGAFHTILGIRAYHAMPEDGSPITAEELARKTNVATTAIQRIYRVAVNHGVFTETAPDTYAHNGLSRTLNPRGLGSFFMIVLEFSRAWIHLPNYLNSHKPDDVFDLVKSPAVYSVGKEDLGKSYYEIIDSDPDPERRELWNANMVAVDELMPVIGMFPFASLKEEVEQDPERPFLVDIGAGRGQSCIAIRKDIGDAFDAKYILQDLPGVIDTMDPKDYPGFELMSYDAFTPQPVKNARIYFMRRFLHDFYNPVCIEFVKNTASAMGPDSRLIICDQVIPDTVPEQEHKDLYWLDFALLCMSGMEKKKTDFDEIFEATGLELVKIYPSAYGCTAMLEARLKRSD</sequence>
<organism evidence="7 8">
    <name type="scientific">Fusarium avenaceum</name>
    <dbReference type="NCBI Taxonomy" id="40199"/>
    <lineage>
        <taxon>Eukaryota</taxon>
        <taxon>Fungi</taxon>
        <taxon>Dikarya</taxon>
        <taxon>Ascomycota</taxon>
        <taxon>Pezizomycotina</taxon>
        <taxon>Sordariomycetes</taxon>
        <taxon>Hypocreomycetidae</taxon>
        <taxon>Hypocreales</taxon>
        <taxon>Nectriaceae</taxon>
        <taxon>Fusarium</taxon>
        <taxon>Fusarium tricinctum species complex</taxon>
    </lineage>
</organism>
<feature type="domain" description="O-methyltransferase dimerisation" evidence="6">
    <location>
        <begin position="73"/>
        <end position="129"/>
    </location>
</feature>
<dbReference type="InterPro" id="IPR001077">
    <property type="entry name" value="COMT_C"/>
</dbReference>
<dbReference type="PANTHER" id="PTHR43712:SF2">
    <property type="entry name" value="O-METHYLTRANSFERASE CICE"/>
    <property type="match status" value="1"/>
</dbReference>
<keyword evidence="3" id="KW-0949">S-adenosyl-L-methionine</keyword>
<dbReference type="PIRSF" id="PIRSF005739">
    <property type="entry name" value="O-mtase"/>
    <property type="match status" value="1"/>
</dbReference>
<dbReference type="InterPro" id="IPR036388">
    <property type="entry name" value="WH-like_DNA-bd_sf"/>
</dbReference>
<keyword evidence="2" id="KW-0808">Transferase</keyword>
<dbReference type="Pfam" id="PF08100">
    <property type="entry name" value="Dimerisation"/>
    <property type="match status" value="1"/>
</dbReference>
<dbReference type="InterPro" id="IPR012967">
    <property type="entry name" value="COMT_dimerisation"/>
</dbReference>
<dbReference type="Pfam" id="PF00891">
    <property type="entry name" value="Methyltransf_2"/>
    <property type="match status" value="1"/>
</dbReference>
<name>A0A9P7H2Y9_9HYPO</name>
<evidence type="ECO:0008006" key="9">
    <source>
        <dbReference type="Google" id="ProtNLM"/>
    </source>
</evidence>
<dbReference type="Gene3D" id="3.40.50.150">
    <property type="entry name" value="Vaccinia Virus protein VP39"/>
    <property type="match status" value="1"/>
</dbReference>
<dbReference type="EMBL" id="JAGPUO010000010">
    <property type="protein sequence ID" value="KAG5660155.1"/>
    <property type="molecule type" value="Genomic_DNA"/>
</dbReference>
<evidence type="ECO:0000313" key="7">
    <source>
        <dbReference type="EMBL" id="KAG5660155.1"/>
    </source>
</evidence>
<reference evidence="7" key="1">
    <citation type="submission" date="2021-04" db="EMBL/GenBank/DDBJ databases">
        <title>Draft genome of Fusarium avenaceum strain F156N33, isolated from an atmospheric sample in Virginia.</title>
        <authorList>
            <person name="Yang S."/>
            <person name="Vinatzer B.A."/>
            <person name="Coleman J."/>
        </authorList>
    </citation>
    <scope>NUCLEOTIDE SEQUENCE</scope>
    <source>
        <strain evidence="7">F156N33</strain>
    </source>
</reference>
<keyword evidence="1" id="KW-0489">Methyltransferase</keyword>
<dbReference type="GO" id="GO:0008171">
    <property type="term" value="F:O-methyltransferase activity"/>
    <property type="evidence" value="ECO:0007669"/>
    <property type="project" value="InterPro"/>
</dbReference>
<dbReference type="SUPFAM" id="SSF46785">
    <property type="entry name" value="Winged helix' DNA-binding domain"/>
    <property type="match status" value="1"/>
</dbReference>
<dbReference type="InterPro" id="IPR029063">
    <property type="entry name" value="SAM-dependent_MTases_sf"/>
</dbReference>
<feature type="active site" description="Proton acceptor" evidence="4">
    <location>
        <position position="307"/>
    </location>
</feature>
<dbReference type="GO" id="GO:0032259">
    <property type="term" value="P:methylation"/>
    <property type="evidence" value="ECO:0007669"/>
    <property type="project" value="UniProtKB-KW"/>
</dbReference>
<dbReference type="PANTHER" id="PTHR43712">
    <property type="entry name" value="PUTATIVE (AFU_ORTHOLOGUE AFUA_4G14580)-RELATED"/>
    <property type="match status" value="1"/>
</dbReference>
<proteinExistence type="predicted"/>
<evidence type="ECO:0000313" key="8">
    <source>
        <dbReference type="Proteomes" id="UP000782241"/>
    </source>
</evidence>
<evidence type="ECO:0000256" key="3">
    <source>
        <dbReference type="ARBA" id="ARBA00022691"/>
    </source>
</evidence>
<dbReference type="AlphaFoldDB" id="A0A9P7H2Y9"/>
<dbReference type="GO" id="GO:0046983">
    <property type="term" value="F:protein dimerization activity"/>
    <property type="evidence" value="ECO:0007669"/>
    <property type="project" value="InterPro"/>
</dbReference>
<evidence type="ECO:0000259" key="6">
    <source>
        <dbReference type="Pfam" id="PF08100"/>
    </source>
</evidence>
<accession>A0A9P7H2Y9</accession>
<comment type="caution">
    <text evidence="7">The sequence shown here is derived from an EMBL/GenBank/DDBJ whole genome shotgun (WGS) entry which is preliminary data.</text>
</comment>
<evidence type="ECO:0000256" key="4">
    <source>
        <dbReference type="PIRSR" id="PIRSR005739-1"/>
    </source>
</evidence>
<dbReference type="InterPro" id="IPR036390">
    <property type="entry name" value="WH_DNA-bd_sf"/>
</dbReference>
<evidence type="ECO:0000256" key="1">
    <source>
        <dbReference type="ARBA" id="ARBA00022603"/>
    </source>
</evidence>
<evidence type="ECO:0000256" key="2">
    <source>
        <dbReference type="ARBA" id="ARBA00022679"/>
    </source>
</evidence>
<keyword evidence="8" id="KW-1185">Reference proteome</keyword>
<evidence type="ECO:0000259" key="5">
    <source>
        <dbReference type="Pfam" id="PF00891"/>
    </source>
</evidence>
<dbReference type="Gene3D" id="1.10.10.10">
    <property type="entry name" value="Winged helix-like DNA-binding domain superfamily/Winged helix DNA-binding domain"/>
    <property type="match status" value="1"/>
</dbReference>
<dbReference type="PROSITE" id="PS51683">
    <property type="entry name" value="SAM_OMT_II"/>
    <property type="match status" value="1"/>
</dbReference>
<protein>
    <recommendedName>
        <fullName evidence="9">O-methyltransferase domain-containing protein</fullName>
    </recommendedName>
</protein>